<keyword evidence="5" id="KW-1185">Reference proteome</keyword>
<evidence type="ECO:0000259" key="3">
    <source>
        <dbReference type="Pfam" id="PF26571"/>
    </source>
</evidence>
<feature type="region of interest" description="Disordered" evidence="2">
    <location>
        <begin position="196"/>
        <end position="221"/>
    </location>
</feature>
<accession>A0A2T0QCI9</accession>
<name>A0A2T0QCI9_9ACTN</name>
<gene>
    <name evidence="4" type="ORF">CLV72_101201</name>
</gene>
<protein>
    <recommendedName>
        <fullName evidence="3">ARB-07466-like C-terminal domain-containing protein</fullName>
    </recommendedName>
</protein>
<feature type="coiled-coil region" evidence="1">
    <location>
        <begin position="55"/>
        <end position="110"/>
    </location>
</feature>
<dbReference type="AlphaFoldDB" id="A0A2T0QCI9"/>
<dbReference type="InterPro" id="IPR058593">
    <property type="entry name" value="ARB_07466-like_C"/>
</dbReference>
<sequence length="341" mass="36684">MDVADSTGRGGSRGADASAGTRARRTAAAFAAALAIAVLAPAPTALAEPEDEPSLEELNERAAELEEEYDGELQQYRDARDAAERAEERLSEAEQELESARQGVAQLAAVNYMTSGFDPTLQMTMSDDPDRFLADLAAMDYVSRNNSEQLDSYISLVEEREEARAEADERLADASDLVDDLESQRDEVAEMIERYRAEDAENAASGETAGSGSTDPGAAAGPGYYDVTPRMATVRDAVVSNFSLPYPVGCMRPGDPGEHGSGRACDFMMSSGGAMPSAENTALGDEIAAYLQNNASSLGVMYVIWQQRIWDARNPGAGWRGMEDRGSVTQNHYDHVHVSVF</sequence>
<feature type="region of interest" description="Disordered" evidence="2">
    <location>
        <begin position="1"/>
        <end position="22"/>
    </location>
</feature>
<keyword evidence="1" id="KW-0175">Coiled coil</keyword>
<evidence type="ECO:0000313" key="4">
    <source>
        <dbReference type="EMBL" id="PRY01618.1"/>
    </source>
</evidence>
<dbReference type="Pfam" id="PF26571">
    <property type="entry name" value="VldE"/>
    <property type="match status" value="1"/>
</dbReference>
<feature type="domain" description="ARB-07466-like C-terminal" evidence="3">
    <location>
        <begin position="227"/>
        <end position="333"/>
    </location>
</feature>
<evidence type="ECO:0000256" key="1">
    <source>
        <dbReference type="SAM" id="Coils"/>
    </source>
</evidence>
<dbReference type="Proteomes" id="UP000237846">
    <property type="component" value="Unassembled WGS sequence"/>
</dbReference>
<evidence type="ECO:0000313" key="5">
    <source>
        <dbReference type="Proteomes" id="UP000237846"/>
    </source>
</evidence>
<dbReference type="Gene3D" id="6.10.250.3150">
    <property type="match status" value="1"/>
</dbReference>
<proteinExistence type="predicted"/>
<dbReference type="EMBL" id="PVZC01000001">
    <property type="protein sequence ID" value="PRY01618.1"/>
    <property type="molecule type" value="Genomic_DNA"/>
</dbReference>
<organism evidence="4 5">
    <name type="scientific">Allonocardiopsis opalescens</name>
    <dbReference type="NCBI Taxonomy" id="1144618"/>
    <lineage>
        <taxon>Bacteria</taxon>
        <taxon>Bacillati</taxon>
        <taxon>Actinomycetota</taxon>
        <taxon>Actinomycetes</taxon>
        <taxon>Streptosporangiales</taxon>
        <taxon>Allonocardiopsis</taxon>
    </lineage>
</organism>
<reference evidence="4 5" key="1">
    <citation type="submission" date="2018-03" db="EMBL/GenBank/DDBJ databases">
        <title>Genomic Encyclopedia of Archaeal and Bacterial Type Strains, Phase II (KMG-II): from individual species to whole genera.</title>
        <authorList>
            <person name="Goeker M."/>
        </authorList>
    </citation>
    <scope>NUCLEOTIDE SEQUENCE [LARGE SCALE GENOMIC DNA]</scope>
    <source>
        <strain evidence="4 5">DSM 45601</strain>
    </source>
</reference>
<dbReference type="RefSeq" id="WP_245929794.1">
    <property type="nucleotide sequence ID" value="NZ_PVZC01000001.1"/>
</dbReference>
<comment type="caution">
    <text evidence="4">The sequence shown here is derived from an EMBL/GenBank/DDBJ whole genome shotgun (WGS) entry which is preliminary data.</text>
</comment>
<evidence type="ECO:0000256" key="2">
    <source>
        <dbReference type="SAM" id="MobiDB-lite"/>
    </source>
</evidence>